<dbReference type="HOGENOM" id="CLU_110751_1_0_1"/>
<protein>
    <recommendedName>
        <fullName evidence="2">Biogenesis of lysosome-related organelles complex 1 subunit 5</fullName>
    </recommendedName>
</protein>
<keyword evidence="5" id="KW-1185">Reference proteome</keyword>
<comment type="similarity">
    <text evidence="1">Belongs to the BLOC1S5 family.</text>
</comment>
<dbReference type="GO" id="GO:0030133">
    <property type="term" value="C:transport vesicle"/>
    <property type="evidence" value="ECO:0007669"/>
    <property type="project" value="InterPro"/>
</dbReference>
<dbReference type="Proteomes" id="UP000014760">
    <property type="component" value="Unassembled WGS sequence"/>
</dbReference>
<name>R7VJP0_CAPTE</name>
<reference evidence="5" key="1">
    <citation type="submission" date="2012-12" db="EMBL/GenBank/DDBJ databases">
        <authorList>
            <person name="Hellsten U."/>
            <person name="Grimwood J."/>
            <person name="Chapman J.A."/>
            <person name="Shapiro H."/>
            <person name="Aerts A."/>
            <person name="Otillar R.P."/>
            <person name="Terry A.Y."/>
            <person name="Boore J.L."/>
            <person name="Simakov O."/>
            <person name="Marletaz F."/>
            <person name="Cho S.-J."/>
            <person name="Edsinger-Gonzales E."/>
            <person name="Havlak P."/>
            <person name="Kuo D.-H."/>
            <person name="Larsson T."/>
            <person name="Lv J."/>
            <person name="Arendt D."/>
            <person name="Savage R."/>
            <person name="Osoegawa K."/>
            <person name="de Jong P."/>
            <person name="Lindberg D.R."/>
            <person name="Seaver E.C."/>
            <person name="Weisblat D.A."/>
            <person name="Putnam N.H."/>
            <person name="Grigoriev I.V."/>
            <person name="Rokhsar D.S."/>
        </authorList>
    </citation>
    <scope>NUCLEOTIDE SEQUENCE</scope>
    <source>
        <strain evidence="5">I ESC-2004</strain>
    </source>
</reference>
<evidence type="ECO:0000256" key="2">
    <source>
        <dbReference type="ARBA" id="ARBA00019580"/>
    </source>
</evidence>
<gene>
    <name evidence="3" type="ORF">CAPTEDRAFT_155998</name>
</gene>
<dbReference type="STRING" id="283909.R7VJP0"/>
<evidence type="ECO:0000313" key="4">
    <source>
        <dbReference type="EnsemblMetazoa" id="CapteP155998"/>
    </source>
</evidence>
<dbReference type="Pfam" id="PF14942">
    <property type="entry name" value="Muted"/>
    <property type="match status" value="1"/>
</dbReference>
<sequence>MMTSPAIFKDVDQIHARLFDHRPVIQGEINYFIKEFEEKRKNREIERLERGLDFTSESNVGLIPDCVHKMDEGLPKLSSQLTTCLAMCNLILEREEEEQKESWLKEQRAKRLEDWRHFMDNMCQRSAQLDREVKEESQKVLDYYKDIEEKLFSSTPKPSSPNRV</sequence>
<dbReference type="PANTHER" id="PTHR31784:SF2">
    <property type="entry name" value="BIOGENESIS OF LYSOSOME-RELATED ORGANELLES COMPLEX 1 SUBUNIT 5"/>
    <property type="match status" value="1"/>
</dbReference>
<accession>R7VJP0</accession>
<evidence type="ECO:0000313" key="3">
    <source>
        <dbReference type="EMBL" id="ELU16075.1"/>
    </source>
</evidence>
<dbReference type="FunCoup" id="R7VJP0">
    <property type="interactions" value="10"/>
</dbReference>
<dbReference type="EMBL" id="KB293367">
    <property type="protein sequence ID" value="ELU16075.1"/>
    <property type="molecule type" value="Genomic_DNA"/>
</dbReference>
<dbReference type="OrthoDB" id="18964at2759"/>
<reference evidence="3 5" key="2">
    <citation type="journal article" date="2013" name="Nature">
        <title>Insights into bilaterian evolution from three spiralian genomes.</title>
        <authorList>
            <person name="Simakov O."/>
            <person name="Marletaz F."/>
            <person name="Cho S.J."/>
            <person name="Edsinger-Gonzales E."/>
            <person name="Havlak P."/>
            <person name="Hellsten U."/>
            <person name="Kuo D.H."/>
            <person name="Larsson T."/>
            <person name="Lv J."/>
            <person name="Arendt D."/>
            <person name="Savage R."/>
            <person name="Osoegawa K."/>
            <person name="de Jong P."/>
            <person name="Grimwood J."/>
            <person name="Chapman J.A."/>
            <person name="Shapiro H."/>
            <person name="Aerts A."/>
            <person name="Otillar R.P."/>
            <person name="Terry A.Y."/>
            <person name="Boore J.L."/>
            <person name="Grigoriev I.V."/>
            <person name="Lindberg D.R."/>
            <person name="Seaver E.C."/>
            <person name="Weisblat D.A."/>
            <person name="Putnam N.H."/>
            <person name="Rokhsar D.S."/>
        </authorList>
    </citation>
    <scope>NUCLEOTIDE SEQUENCE</scope>
    <source>
        <strain evidence="3 5">I ESC-2004</strain>
    </source>
</reference>
<evidence type="ECO:0000313" key="5">
    <source>
        <dbReference type="Proteomes" id="UP000014760"/>
    </source>
</evidence>
<organism evidence="3">
    <name type="scientific">Capitella teleta</name>
    <name type="common">Polychaete worm</name>
    <dbReference type="NCBI Taxonomy" id="283909"/>
    <lineage>
        <taxon>Eukaryota</taxon>
        <taxon>Metazoa</taxon>
        <taxon>Spiralia</taxon>
        <taxon>Lophotrochozoa</taxon>
        <taxon>Annelida</taxon>
        <taxon>Polychaeta</taxon>
        <taxon>Sedentaria</taxon>
        <taxon>Scolecida</taxon>
        <taxon>Capitellidae</taxon>
        <taxon>Capitella</taxon>
    </lineage>
</organism>
<evidence type="ECO:0000256" key="1">
    <source>
        <dbReference type="ARBA" id="ARBA00010754"/>
    </source>
</evidence>
<dbReference type="PANTHER" id="PTHR31784">
    <property type="entry name" value="BIOGENESIS OF LYSOSOME-RELATED ORGANELLES COMPLEX 1 SUBUNIT 5"/>
    <property type="match status" value="1"/>
</dbReference>
<dbReference type="EMBL" id="AMQN01004378">
    <property type="status" value="NOT_ANNOTATED_CDS"/>
    <property type="molecule type" value="Genomic_DNA"/>
</dbReference>
<dbReference type="GO" id="GO:0031083">
    <property type="term" value="C:BLOC-1 complex"/>
    <property type="evidence" value="ECO:0007669"/>
    <property type="project" value="InterPro"/>
</dbReference>
<reference evidence="4" key="3">
    <citation type="submission" date="2015-06" db="UniProtKB">
        <authorList>
            <consortium name="EnsemblMetazoa"/>
        </authorList>
    </citation>
    <scope>IDENTIFICATION</scope>
</reference>
<dbReference type="OMA" id="TNLQHGY"/>
<proteinExistence type="inferred from homology"/>
<dbReference type="EnsemblMetazoa" id="CapteT155998">
    <property type="protein sequence ID" value="CapteP155998"/>
    <property type="gene ID" value="CapteG155998"/>
</dbReference>
<dbReference type="AlphaFoldDB" id="R7VJP0"/>
<dbReference type="InterPro" id="IPR017243">
    <property type="entry name" value="Bloc1s5"/>
</dbReference>